<comment type="similarity">
    <text evidence="1">Belongs to the NAD(P)-dependent epimerase/dehydratase family. SDR39U1 subfamily.</text>
</comment>
<reference evidence="4 5" key="1">
    <citation type="submission" date="2019-06" db="EMBL/GenBank/DDBJ databases">
        <title>Sequencing the genomes of 1000 actinobacteria strains.</title>
        <authorList>
            <person name="Klenk H.-P."/>
        </authorList>
    </citation>
    <scope>NUCLEOTIDE SEQUENCE [LARGE SCALE GENOMIC DNA]</scope>
    <source>
        <strain evidence="4 5">DSM 18031</strain>
    </source>
</reference>
<evidence type="ECO:0008006" key="6">
    <source>
        <dbReference type="Google" id="ProtNLM"/>
    </source>
</evidence>
<dbReference type="InterPro" id="IPR013549">
    <property type="entry name" value="DUF1731"/>
</dbReference>
<dbReference type="InterPro" id="IPR036291">
    <property type="entry name" value="NAD(P)-bd_dom_sf"/>
</dbReference>
<name>A0A543HXT7_9MICO</name>
<protein>
    <recommendedName>
        <fullName evidence="6">TIGR01777 family protein</fullName>
    </recommendedName>
</protein>
<dbReference type="Pfam" id="PF01370">
    <property type="entry name" value="Epimerase"/>
    <property type="match status" value="1"/>
</dbReference>
<accession>A0A543HXT7</accession>
<feature type="domain" description="NAD-dependent epimerase/dehydratase" evidence="2">
    <location>
        <begin position="15"/>
        <end position="226"/>
    </location>
</feature>
<proteinExistence type="inferred from homology"/>
<sequence>MSESALNGTTPRTLLISGSSGLIGRALAVRAQSEGYRVRTLVRRAAHNTSEFRWDPVAGLLDTAALRGVDAVVNLSGAPLNKLPWTGRYKKEIRQSRLDATGTLVQTMGRMDTPPATLLNASAVGYYGHRPGEKLMTSPARGTGFLADVCAEWEAAAQAAPPGVRVVTLRTGIVLSRTGGVLPLLERIARFGLAGPLGPGTQHWPWISLRDHVGAQLHLLRADVSGPVNLVGPEQVTAAQIVRAVATAVHRPYWLPAPRFALVGLLGDAARELLLSDQHVQARRLLESGYTFHDPSMTTLISGLYATR</sequence>
<dbReference type="SUPFAM" id="SSF51735">
    <property type="entry name" value="NAD(P)-binding Rossmann-fold domains"/>
    <property type="match status" value="1"/>
</dbReference>
<dbReference type="EMBL" id="VFPN01000002">
    <property type="protein sequence ID" value="TQM63156.1"/>
    <property type="molecule type" value="Genomic_DNA"/>
</dbReference>
<dbReference type="NCBIfam" id="TIGR01777">
    <property type="entry name" value="yfcH"/>
    <property type="match status" value="1"/>
</dbReference>
<gene>
    <name evidence="4" type="ORF">FB466_1410</name>
</gene>
<dbReference type="OrthoDB" id="9801773at2"/>
<dbReference type="Pfam" id="PF08338">
    <property type="entry name" value="DUF1731"/>
    <property type="match status" value="1"/>
</dbReference>
<comment type="caution">
    <text evidence="4">The sequence shown here is derived from an EMBL/GenBank/DDBJ whole genome shotgun (WGS) entry which is preliminary data.</text>
</comment>
<evidence type="ECO:0000313" key="4">
    <source>
        <dbReference type="EMBL" id="TQM63156.1"/>
    </source>
</evidence>
<dbReference type="RefSeq" id="WP_141917095.1">
    <property type="nucleotide sequence ID" value="NZ_BAAAYS010000021.1"/>
</dbReference>
<evidence type="ECO:0000259" key="2">
    <source>
        <dbReference type="Pfam" id="PF01370"/>
    </source>
</evidence>
<dbReference type="Gene3D" id="3.40.50.720">
    <property type="entry name" value="NAD(P)-binding Rossmann-like Domain"/>
    <property type="match status" value="1"/>
</dbReference>
<keyword evidence="5" id="KW-1185">Reference proteome</keyword>
<dbReference type="PANTHER" id="PTHR11092">
    <property type="entry name" value="SUGAR NUCLEOTIDE EPIMERASE RELATED"/>
    <property type="match status" value="1"/>
</dbReference>
<dbReference type="InterPro" id="IPR001509">
    <property type="entry name" value="Epimerase_deHydtase"/>
</dbReference>
<dbReference type="Proteomes" id="UP000318331">
    <property type="component" value="Unassembled WGS sequence"/>
</dbReference>
<dbReference type="AlphaFoldDB" id="A0A543HXT7"/>
<feature type="domain" description="DUF1731" evidence="3">
    <location>
        <begin position="257"/>
        <end position="296"/>
    </location>
</feature>
<evidence type="ECO:0000259" key="3">
    <source>
        <dbReference type="Pfam" id="PF08338"/>
    </source>
</evidence>
<evidence type="ECO:0000313" key="5">
    <source>
        <dbReference type="Proteomes" id="UP000318331"/>
    </source>
</evidence>
<evidence type="ECO:0000256" key="1">
    <source>
        <dbReference type="ARBA" id="ARBA00009353"/>
    </source>
</evidence>
<dbReference type="InterPro" id="IPR010099">
    <property type="entry name" value="SDR39U1"/>
</dbReference>
<organism evidence="4 5">
    <name type="scientific">Klugiella xanthotipulae</name>
    <dbReference type="NCBI Taxonomy" id="244735"/>
    <lineage>
        <taxon>Bacteria</taxon>
        <taxon>Bacillati</taxon>
        <taxon>Actinomycetota</taxon>
        <taxon>Actinomycetes</taxon>
        <taxon>Micrococcales</taxon>
        <taxon>Microbacteriaceae</taxon>
        <taxon>Klugiella</taxon>
    </lineage>
</organism>
<dbReference type="PANTHER" id="PTHR11092:SF0">
    <property type="entry name" value="EPIMERASE FAMILY PROTEIN SDR39U1"/>
    <property type="match status" value="1"/>
</dbReference>